<accession>M2SBC4</accession>
<organism evidence="1 2">
    <name type="scientific">Pacificimonas flava</name>
    <dbReference type="NCBI Taxonomy" id="1234595"/>
    <lineage>
        <taxon>Bacteria</taxon>
        <taxon>Pseudomonadati</taxon>
        <taxon>Pseudomonadota</taxon>
        <taxon>Alphaproteobacteria</taxon>
        <taxon>Sphingomonadales</taxon>
        <taxon>Sphingosinicellaceae</taxon>
        <taxon>Pacificimonas</taxon>
    </lineage>
</organism>
<keyword evidence="1" id="KW-0808">Transferase</keyword>
<dbReference type="RefSeq" id="WP_008602578.1">
    <property type="nucleotide sequence ID" value="NZ_AMRV01000006.1"/>
</dbReference>
<dbReference type="OrthoDB" id="9807209at2"/>
<evidence type="ECO:0000313" key="2">
    <source>
        <dbReference type="Proteomes" id="UP000011717"/>
    </source>
</evidence>
<dbReference type="PANTHER" id="PTHR12526:SF600">
    <property type="entry name" value="GLYCOSYL TRANSFERASE GROUP 1"/>
    <property type="match status" value="1"/>
</dbReference>
<sequence>MDKPHLLFLAHRIPYPPNKGDKIRSFNILSHLRRHFHVHLGAFIDDPDDWQYEDTLRAVCGEVCLIERSGAGKLLSAAHGLLDDTPLSVALWSDPRMRSFVQRVIDRYNVRHSYVFSGQMAGYMMRHLSSRRMFIMDFVDMDSDKFTQYVRTSSWPMRRIYQREAVRLRQFEKQIARTADACLFVSEDEAALFRRHAGSYGHTVYALENGVDLEFFTPLEDETPVGERPPLGLVFTGAMDYRPNIEAAEWMVEDILPRVRDAVPGTHFTIVGSNPSRRIEALGGRPGVTVTGRVPDVRPFIAAADVSVAPIRTARGVQNKVLEAMAMGKPVVATDQAYAGISAEAGRDLIVTSGADAFAAAVVDLAKDDDARRRIGEAARKRVEEYYSWDRKMAVLDTLIERHDRGAG</sequence>
<dbReference type="Proteomes" id="UP000011717">
    <property type="component" value="Unassembled WGS sequence"/>
</dbReference>
<dbReference type="NCBIfam" id="TIGR03087">
    <property type="entry name" value="stp1"/>
    <property type="match status" value="1"/>
</dbReference>
<name>M2SBC4_9SPHN</name>
<dbReference type="PATRIC" id="fig|1234595.3.peg.2073"/>
<dbReference type="SUPFAM" id="SSF53756">
    <property type="entry name" value="UDP-Glycosyltransferase/glycogen phosphorylase"/>
    <property type="match status" value="1"/>
</dbReference>
<dbReference type="AlphaFoldDB" id="M2SBC4"/>
<keyword evidence="2" id="KW-1185">Reference proteome</keyword>
<gene>
    <name evidence="1" type="ORF">C725_2072</name>
</gene>
<dbReference type="Pfam" id="PF13692">
    <property type="entry name" value="Glyco_trans_1_4"/>
    <property type="match status" value="1"/>
</dbReference>
<dbReference type="GO" id="GO:0016757">
    <property type="term" value="F:glycosyltransferase activity"/>
    <property type="evidence" value="ECO:0007669"/>
    <property type="project" value="TreeGrafter"/>
</dbReference>
<dbReference type="InterPro" id="IPR017521">
    <property type="entry name" value="Sugar_tfrase_PEP-CTERM_Stp1"/>
</dbReference>
<proteinExistence type="predicted"/>
<comment type="caution">
    <text evidence="1">The sequence shown here is derived from an EMBL/GenBank/DDBJ whole genome shotgun (WGS) entry which is preliminary data.</text>
</comment>
<dbReference type="CDD" id="cd03801">
    <property type="entry name" value="GT4_PimA-like"/>
    <property type="match status" value="1"/>
</dbReference>
<evidence type="ECO:0000313" key="1">
    <source>
        <dbReference type="EMBL" id="EMD82685.1"/>
    </source>
</evidence>
<dbReference type="EMBL" id="AMRV01000006">
    <property type="protein sequence ID" value="EMD82685.1"/>
    <property type="molecule type" value="Genomic_DNA"/>
</dbReference>
<dbReference type="Gene3D" id="3.40.50.2000">
    <property type="entry name" value="Glycogen Phosphorylase B"/>
    <property type="match status" value="2"/>
</dbReference>
<reference evidence="1 2" key="1">
    <citation type="journal article" date="2013" name="Genome Announc.">
        <title>Draft Genome Sequence of Strain JLT2015T, Belonging to the Family Sphingomonadaceae of the Alphaproteobacteria.</title>
        <authorList>
            <person name="Tang K."/>
            <person name="Liu K."/>
            <person name="Li S."/>
            <person name="Jiao N."/>
        </authorList>
    </citation>
    <scope>NUCLEOTIDE SEQUENCE [LARGE SCALE GENOMIC DNA]</scope>
    <source>
        <strain evidence="1 2">JLT2015</strain>
    </source>
</reference>
<protein>
    <submittedName>
        <fullName evidence="1">Glycosyltransferase</fullName>
    </submittedName>
</protein>
<dbReference type="PANTHER" id="PTHR12526">
    <property type="entry name" value="GLYCOSYLTRANSFERASE"/>
    <property type="match status" value="1"/>
</dbReference>